<keyword evidence="3" id="KW-1185">Reference proteome</keyword>
<dbReference type="InterPro" id="IPR002559">
    <property type="entry name" value="Transposase_11"/>
</dbReference>
<dbReference type="GO" id="GO:0003677">
    <property type="term" value="F:DNA binding"/>
    <property type="evidence" value="ECO:0007669"/>
    <property type="project" value="InterPro"/>
</dbReference>
<organism evidence="2 3">
    <name type="scientific">Marine Group I thaumarchaeote SCGC AAA799-N04</name>
    <dbReference type="NCBI Taxonomy" id="1502293"/>
    <lineage>
        <taxon>Archaea</taxon>
        <taxon>Nitrososphaerota</taxon>
        <taxon>Marine Group I</taxon>
    </lineage>
</organism>
<reference evidence="2 3" key="1">
    <citation type="submission" date="2014-06" db="EMBL/GenBank/DDBJ databases">
        <authorList>
            <person name="Ngugi D.K."/>
            <person name="Blom J."/>
            <person name="Alam I."/>
            <person name="Rashid M."/>
            <person name="Ba Alawi W."/>
            <person name="Zhang G."/>
            <person name="Hikmawan T."/>
            <person name="Guan Y."/>
            <person name="Antunes A."/>
            <person name="Siam R."/>
            <person name="ElDorry H."/>
            <person name="Bajic V."/>
            <person name="Stingl U."/>
        </authorList>
    </citation>
    <scope>NUCLEOTIDE SEQUENCE [LARGE SCALE GENOMIC DNA]</scope>
    <source>
        <strain evidence="2">SCGC AAA799-N04</strain>
    </source>
</reference>
<accession>A0A081RMS0</accession>
<name>A0A081RMS0_9ARCH</name>
<proteinExistence type="predicted"/>
<gene>
    <name evidence="2" type="ORF">AAA799N04_00985</name>
</gene>
<sequence>MKNKYQRMISVMRQILKKMHVPLYLHTKSKHTFSIHQHIIMLVLRQYESKSYESFVEWLQVSKITQMLALRNIPHFTTLQKAAARLSDVLLHIAIGRFIQTICPGKIFAGADATGFETRHAAPYYTYRCNLRHSYTKLSAGSDMKSQLICAVVIQHHPVNHDIRHFPELFEQMVTIIPMWIMVLDKGYDSEPVHRMIRSKNMLSMIPVRGNNMLSCTRGRYRKQMRREFDESLYHQRNKCETIFSVIKRRFGSEIKSYNDAMKTKELLYRVLAYNCHRMCMISCLVCVMISRKPNEQIMPKFCAEIGQGFSGFQKLKLFSICLK</sequence>
<protein>
    <submittedName>
        <fullName evidence="2">Transposase IS4 family protein</fullName>
    </submittedName>
</protein>
<evidence type="ECO:0000259" key="1">
    <source>
        <dbReference type="Pfam" id="PF01609"/>
    </source>
</evidence>
<evidence type="ECO:0000313" key="3">
    <source>
        <dbReference type="Proteomes" id="UP000028059"/>
    </source>
</evidence>
<comment type="caution">
    <text evidence="2">The sequence shown here is derived from an EMBL/GenBank/DDBJ whole genome shotgun (WGS) entry which is preliminary data.</text>
</comment>
<dbReference type="Pfam" id="PF01609">
    <property type="entry name" value="DDE_Tnp_1"/>
    <property type="match status" value="1"/>
</dbReference>
<dbReference type="AlphaFoldDB" id="A0A081RMS0"/>
<evidence type="ECO:0000313" key="2">
    <source>
        <dbReference type="EMBL" id="KEQ56493.1"/>
    </source>
</evidence>
<dbReference type="Proteomes" id="UP000028059">
    <property type="component" value="Unassembled WGS sequence"/>
</dbReference>
<dbReference type="GO" id="GO:0004803">
    <property type="term" value="F:transposase activity"/>
    <property type="evidence" value="ECO:0007669"/>
    <property type="project" value="InterPro"/>
</dbReference>
<dbReference type="EMBL" id="JOKN01000016">
    <property type="protein sequence ID" value="KEQ56493.1"/>
    <property type="molecule type" value="Genomic_DNA"/>
</dbReference>
<dbReference type="GO" id="GO:0006313">
    <property type="term" value="P:DNA transposition"/>
    <property type="evidence" value="ECO:0007669"/>
    <property type="project" value="InterPro"/>
</dbReference>
<feature type="domain" description="Transposase IS4-like" evidence="1">
    <location>
        <begin position="112"/>
        <end position="276"/>
    </location>
</feature>